<keyword evidence="2" id="KW-1133">Transmembrane helix</keyword>
<feature type="transmembrane region" description="Helical" evidence="2">
    <location>
        <begin position="144"/>
        <end position="163"/>
    </location>
</feature>
<dbReference type="EMBL" id="LK023346">
    <property type="protein sequence ID" value="CDS11412.1"/>
    <property type="molecule type" value="Genomic_DNA"/>
</dbReference>
<feature type="transmembrane region" description="Helical" evidence="2">
    <location>
        <begin position="210"/>
        <end position="234"/>
    </location>
</feature>
<feature type="region of interest" description="Disordered" evidence="1">
    <location>
        <begin position="260"/>
        <end position="281"/>
    </location>
</feature>
<proteinExistence type="predicted"/>
<name>A0A077WX84_9FUNG</name>
<evidence type="ECO:0000313" key="3">
    <source>
        <dbReference type="EMBL" id="CDS11412.1"/>
    </source>
</evidence>
<organism evidence="3">
    <name type="scientific">Lichtheimia ramosa</name>
    <dbReference type="NCBI Taxonomy" id="688394"/>
    <lineage>
        <taxon>Eukaryota</taxon>
        <taxon>Fungi</taxon>
        <taxon>Fungi incertae sedis</taxon>
        <taxon>Mucoromycota</taxon>
        <taxon>Mucoromycotina</taxon>
        <taxon>Mucoromycetes</taxon>
        <taxon>Mucorales</taxon>
        <taxon>Lichtheimiaceae</taxon>
        <taxon>Lichtheimia</taxon>
    </lineage>
</organism>
<feature type="transmembrane region" description="Helical" evidence="2">
    <location>
        <begin position="41"/>
        <end position="61"/>
    </location>
</feature>
<sequence>MAPPGDLLGFDIPVAVFSGVAMLWGGALAMNDKRHTKRHILTMLSGLFFLLAVILELAAYAEVSFYMVRFNMHVVAVFFAMIARYLLWCILFEVVRTSSDDSADSQISIIPKIAYGWSVLMSLCMLIYVIVILVSVTSTFASAVLYYLGTYGIVMMNILQWVLSVRPGYSLAINPFRISFRIFAILLGLVSLGMIFGNVAGYVYSMSGYVALTVLNYVFSSLLASMTLVMVCACSHKWVSFHNHDQLNQVGDDESRQPMGAYNPDDVYTSNKTTADDVGRF</sequence>
<keyword evidence="2" id="KW-0812">Transmembrane</keyword>
<dbReference type="AlphaFoldDB" id="A0A077WX84"/>
<feature type="transmembrane region" description="Helical" evidence="2">
    <location>
        <begin position="183"/>
        <end position="204"/>
    </location>
</feature>
<feature type="transmembrane region" description="Helical" evidence="2">
    <location>
        <begin position="73"/>
        <end position="92"/>
    </location>
</feature>
<evidence type="ECO:0000256" key="2">
    <source>
        <dbReference type="SAM" id="Phobius"/>
    </source>
</evidence>
<gene>
    <name evidence="3" type="ORF">LRAMOSA03675</name>
</gene>
<feature type="transmembrane region" description="Helical" evidence="2">
    <location>
        <begin position="113"/>
        <end position="138"/>
    </location>
</feature>
<evidence type="ECO:0000256" key="1">
    <source>
        <dbReference type="SAM" id="MobiDB-lite"/>
    </source>
</evidence>
<accession>A0A077WX84</accession>
<reference evidence="3" key="1">
    <citation type="journal article" date="2014" name="Genome Announc.">
        <title>De novo whole-genome sequence and genome annotation of Lichtheimia ramosa.</title>
        <authorList>
            <person name="Linde J."/>
            <person name="Schwartze V."/>
            <person name="Binder U."/>
            <person name="Lass-Florl C."/>
            <person name="Voigt K."/>
            <person name="Horn F."/>
        </authorList>
    </citation>
    <scope>NUCLEOTIDE SEQUENCE</scope>
    <source>
        <strain evidence="3">JMRC FSU:6197</strain>
    </source>
</reference>
<protein>
    <recommendedName>
        <fullName evidence="4">Chitin synthase export chaperone</fullName>
    </recommendedName>
</protein>
<evidence type="ECO:0008006" key="4">
    <source>
        <dbReference type="Google" id="ProtNLM"/>
    </source>
</evidence>
<keyword evidence="2" id="KW-0472">Membrane</keyword>
<feature type="transmembrane region" description="Helical" evidence="2">
    <location>
        <begin position="12"/>
        <end position="29"/>
    </location>
</feature>
<dbReference type="OrthoDB" id="2264296at2759"/>